<dbReference type="Proteomes" id="UP001385951">
    <property type="component" value="Unassembled WGS sequence"/>
</dbReference>
<dbReference type="EMBL" id="JASBNA010000004">
    <property type="protein sequence ID" value="KAK7692259.1"/>
    <property type="molecule type" value="Genomic_DNA"/>
</dbReference>
<reference evidence="1 2" key="1">
    <citation type="submission" date="2022-09" db="EMBL/GenBank/DDBJ databases">
        <authorList>
            <person name="Palmer J.M."/>
        </authorList>
    </citation>
    <scope>NUCLEOTIDE SEQUENCE [LARGE SCALE GENOMIC DNA]</scope>
    <source>
        <strain evidence="1 2">DSM 7382</strain>
    </source>
</reference>
<name>A0AAW0GRS1_9APHY</name>
<keyword evidence="2" id="KW-1185">Reference proteome</keyword>
<evidence type="ECO:0000313" key="1">
    <source>
        <dbReference type="EMBL" id="KAK7692259.1"/>
    </source>
</evidence>
<dbReference type="AlphaFoldDB" id="A0AAW0GRS1"/>
<evidence type="ECO:0000313" key="2">
    <source>
        <dbReference type="Proteomes" id="UP001385951"/>
    </source>
</evidence>
<comment type="caution">
    <text evidence="1">The sequence shown here is derived from an EMBL/GenBank/DDBJ whole genome shotgun (WGS) entry which is preliminary data.</text>
</comment>
<organism evidence="1 2">
    <name type="scientific">Cerrena zonata</name>
    <dbReference type="NCBI Taxonomy" id="2478898"/>
    <lineage>
        <taxon>Eukaryota</taxon>
        <taxon>Fungi</taxon>
        <taxon>Dikarya</taxon>
        <taxon>Basidiomycota</taxon>
        <taxon>Agaricomycotina</taxon>
        <taxon>Agaricomycetes</taxon>
        <taxon>Polyporales</taxon>
        <taxon>Cerrenaceae</taxon>
        <taxon>Cerrena</taxon>
    </lineage>
</organism>
<accession>A0AAW0GRS1</accession>
<sequence length="179" mass="19892">MLSIFNRDKHQEKIIRQGVTENSSLVAQRSAELRDNIPKETNHPTLNAVKDAGSKLAEEGDLLLEKLDNLSALKKPAKKLKLKTLKVEGIQYSKDVATWDTAAITSLQSHKFGYLTPSMSGATTRNNSASTSSSTVNEPYVHPANYWDWALVDKINEAGKTPPVKLIRNRTTESEPDIY</sequence>
<proteinExistence type="predicted"/>
<protein>
    <submittedName>
        <fullName evidence="1">Uncharacterized protein</fullName>
    </submittedName>
</protein>
<gene>
    <name evidence="1" type="ORF">QCA50_003884</name>
</gene>